<comment type="caution">
    <text evidence="2">The sequence shown here is derived from an EMBL/GenBank/DDBJ whole genome shotgun (WGS) entry which is preliminary data.</text>
</comment>
<reference evidence="2 3" key="1">
    <citation type="submission" date="2023-09" db="EMBL/GenBank/DDBJ databases">
        <title>Multi-omics analysis of a traditional fermented food reveals byproduct-associated fungal strains for waste-to-food upcycling.</title>
        <authorList>
            <consortium name="Lawrence Berkeley National Laboratory"/>
            <person name="Rekdal V.M."/>
            <person name="Villalobos-Escobedo J.M."/>
            <person name="Rodriguez-Valeron N."/>
            <person name="Garcia M.O."/>
            <person name="Vasquez D.P."/>
            <person name="Damayanti I."/>
            <person name="Sorensen P.M."/>
            <person name="Baidoo E.E."/>
            <person name="De Carvalho A.C."/>
            <person name="Riley R."/>
            <person name="Lipzen A."/>
            <person name="He G."/>
            <person name="Yan M."/>
            <person name="Haridas S."/>
            <person name="Daum C."/>
            <person name="Yoshinaga Y."/>
            <person name="Ng V."/>
            <person name="Grigoriev I.V."/>
            <person name="Munk R."/>
            <person name="Nuraida L."/>
            <person name="Wijaya C.H."/>
            <person name="Morales P.-C."/>
            <person name="Keasling J.D."/>
        </authorList>
    </citation>
    <scope>NUCLEOTIDE SEQUENCE [LARGE SCALE GENOMIC DNA]</scope>
    <source>
        <strain evidence="2 3">FGSC 2613</strain>
    </source>
</reference>
<proteinExistence type="predicted"/>
<evidence type="ECO:0000313" key="3">
    <source>
        <dbReference type="Proteomes" id="UP001451303"/>
    </source>
</evidence>
<evidence type="ECO:0000313" key="2">
    <source>
        <dbReference type="EMBL" id="KAL0467700.1"/>
    </source>
</evidence>
<sequence>MDMMDRDRFTFETEPAIFIFPRCSISVLCLMCYVFHEPGRWKEARNISTHTMYVPQLVLLANLCSCVCSVLLHLTSSRVFYKFLTTSRHPSRSYSQELPGIISSPLARAKKKESSGNQVTILHLFPPPSPARHISESPTHHDLKKSPTHPIQFQPLTPRSLPCCHMPSLIPLRNAKLSQGRIFECKLENKSSACVHSTMRGYVISGQNLPYQIITTYSGHFVAWPHRAATVETYSTYIKKPRQPFVLEFRRPRYLMRSLACFQVFFGVLSCQK</sequence>
<keyword evidence="1" id="KW-1133">Transmembrane helix</keyword>
<gene>
    <name evidence="2" type="ORF">QR685DRAFT_366980</name>
</gene>
<keyword evidence="3" id="KW-1185">Reference proteome</keyword>
<dbReference type="EMBL" id="JAVLET010000009">
    <property type="protein sequence ID" value="KAL0467700.1"/>
    <property type="molecule type" value="Genomic_DNA"/>
</dbReference>
<keyword evidence="1" id="KW-0472">Membrane</keyword>
<name>A0ABR3D4S9_NEUIN</name>
<feature type="transmembrane region" description="Helical" evidence="1">
    <location>
        <begin position="57"/>
        <end position="81"/>
    </location>
</feature>
<organism evidence="2 3">
    <name type="scientific">Neurospora intermedia</name>
    <dbReference type="NCBI Taxonomy" id="5142"/>
    <lineage>
        <taxon>Eukaryota</taxon>
        <taxon>Fungi</taxon>
        <taxon>Dikarya</taxon>
        <taxon>Ascomycota</taxon>
        <taxon>Pezizomycotina</taxon>
        <taxon>Sordariomycetes</taxon>
        <taxon>Sordariomycetidae</taxon>
        <taxon>Sordariales</taxon>
        <taxon>Sordariaceae</taxon>
        <taxon>Neurospora</taxon>
    </lineage>
</organism>
<dbReference type="Proteomes" id="UP001451303">
    <property type="component" value="Unassembled WGS sequence"/>
</dbReference>
<protein>
    <submittedName>
        <fullName evidence="2">Uncharacterized protein</fullName>
    </submittedName>
</protein>
<keyword evidence="1" id="KW-0812">Transmembrane</keyword>
<accession>A0ABR3D4S9</accession>
<feature type="transmembrane region" description="Helical" evidence="1">
    <location>
        <begin position="16"/>
        <end position="36"/>
    </location>
</feature>
<evidence type="ECO:0000256" key="1">
    <source>
        <dbReference type="SAM" id="Phobius"/>
    </source>
</evidence>